<evidence type="ECO:0000259" key="2">
    <source>
        <dbReference type="Pfam" id="PF10547"/>
    </source>
</evidence>
<dbReference type="InterPro" id="IPR005039">
    <property type="entry name" value="Ant_C"/>
</dbReference>
<dbReference type="Pfam" id="PF03374">
    <property type="entry name" value="ANT"/>
    <property type="match status" value="1"/>
</dbReference>
<gene>
    <name evidence="3" type="ORF">BAAM0483_05235</name>
</gene>
<dbReference type="Pfam" id="PF10547">
    <property type="entry name" value="P22_AR_N"/>
    <property type="match status" value="1"/>
</dbReference>
<evidence type="ECO:0000259" key="1">
    <source>
        <dbReference type="Pfam" id="PF03374"/>
    </source>
</evidence>
<dbReference type="Proteomes" id="UP000037239">
    <property type="component" value="Unassembled WGS sequence"/>
</dbReference>
<evidence type="ECO:0000313" key="4">
    <source>
        <dbReference type="Proteomes" id="UP000037239"/>
    </source>
</evidence>
<reference evidence="3 4" key="1">
    <citation type="journal article" date="2015" name="Int J Genomics">
        <title>Comparative Genomics Revealed Genetic Diversity and Species/Strain-Level Differences in Carbohydrate Metabolism of Three Probiotic Bifidobacterial Species.</title>
        <authorList>
            <person name="Odamaki T."/>
            <person name="Horigome A."/>
            <person name="Sugahara H."/>
            <person name="Hashikura N."/>
            <person name="Minami J."/>
            <person name="Xiao J.Z."/>
            <person name="Abe F."/>
        </authorList>
    </citation>
    <scope>NUCLEOTIDE SEQUENCE [LARGE SCALE GENOMIC DNA]</scope>
    <source>
        <strain evidence="3 4">MCC 0483</strain>
    </source>
</reference>
<dbReference type="InterPro" id="IPR018875">
    <property type="entry name" value="Antirepressor_Ant_N"/>
</dbReference>
<feature type="domain" description="Antirepressor protein ant N-terminal" evidence="2">
    <location>
        <begin position="9"/>
        <end position="121"/>
    </location>
</feature>
<protein>
    <recommendedName>
        <fullName evidence="5">Antirepressor</fullName>
    </recommendedName>
</protein>
<dbReference type="AlphaFoldDB" id="A0AB34T8W5"/>
<feature type="domain" description="Antirepressor protein C-terminal" evidence="1">
    <location>
        <begin position="158"/>
        <end position="269"/>
    </location>
</feature>
<evidence type="ECO:0008006" key="5">
    <source>
        <dbReference type="Google" id="ProtNLM"/>
    </source>
</evidence>
<dbReference type="RefSeq" id="WP_052826367.1">
    <property type="nucleotide sequence ID" value="NZ_AWFK01000008.1"/>
</dbReference>
<organism evidence="3 4">
    <name type="scientific">Bifidobacterium animalis subsp. animalis MCC 0483</name>
    <dbReference type="NCBI Taxonomy" id="1365955"/>
    <lineage>
        <taxon>Bacteria</taxon>
        <taxon>Bacillati</taxon>
        <taxon>Actinomycetota</taxon>
        <taxon>Actinomycetes</taxon>
        <taxon>Bifidobacteriales</taxon>
        <taxon>Bifidobacteriaceae</taxon>
        <taxon>Bifidobacterium</taxon>
    </lineage>
</organism>
<dbReference type="GO" id="GO:0003677">
    <property type="term" value="F:DNA binding"/>
    <property type="evidence" value="ECO:0007669"/>
    <property type="project" value="InterPro"/>
</dbReference>
<proteinExistence type="predicted"/>
<comment type="caution">
    <text evidence="3">The sequence shown here is derived from an EMBL/GenBank/DDBJ whole genome shotgun (WGS) entry which is preliminary data.</text>
</comment>
<evidence type="ECO:0000313" key="3">
    <source>
        <dbReference type="EMBL" id="KOA49549.1"/>
    </source>
</evidence>
<dbReference type="EMBL" id="AWFK01000008">
    <property type="protein sequence ID" value="KOA49549.1"/>
    <property type="molecule type" value="Genomic_DNA"/>
</dbReference>
<name>A0AB34T8W5_9BIFI</name>
<dbReference type="PRINTS" id="PR01994">
    <property type="entry name" value="ANTIREPRESSR"/>
</dbReference>
<sequence>MAVDNMLSEIPFRGQIILAQQDGDGVVRVALKPVCENLNLDYSAQYRRLQRQGWATIAIMATVGTDGRTRDMVTIDRRTFTMWLATIDTARIKNPQAKQLILTYQNEAADALDAYFNEGGALRVGEQDTDMDIMARALLIAQHTIERKNQRLAQATATITVLEPKARTLDVLTSVEGTYSVADAAKLLSNDTGLTVGRDRLFTFMAQLGWIYRDAGTRSWKAYQRQVENGRLEMKTHVKHGTDQQGRTFPFPPTIRVTGKGLADLHRRLVDRGNQWPAAKDACVRLSASQS</sequence>
<accession>A0AB34T8W5</accession>